<evidence type="ECO:0000313" key="1">
    <source>
        <dbReference type="EMBL" id="KYM91885.1"/>
    </source>
</evidence>
<evidence type="ECO:0000313" key="2">
    <source>
        <dbReference type="Proteomes" id="UP000078540"/>
    </source>
</evidence>
<dbReference type="Proteomes" id="UP000078540">
    <property type="component" value="Unassembled WGS sequence"/>
</dbReference>
<protein>
    <submittedName>
        <fullName evidence="1">Uncharacterized protein</fullName>
    </submittedName>
</protein>
<accession>A0A195BUX9</accession>
<dbReference type="EMBL" id="KQ976405">
    <property type="protein sequence ID" value="KYM91885.1"/>
    <property type="molecule type" value="Genomic_DNA"/>
</dbReference>
<proteinExistence type="predicted"/>
<gene>
    <name evidence="1" type="ORF">ALC53_01388</name>
</gene>
<dbReference type="AlphaFoldDB" id="A0A195BUX9"/>
<keyword evidence="2" id="KW-1185">Reference proteome</keyword>
<organism evidence="1 2">
    <name type="scientific">Atta colombica</name>
    <dbReference type="NCBI Taxonomy" id="520822"/>
    <lineage>
        <taxon>Eukaryota</taxon>
        <taxon>Metazoa</taxon>
        <taxon>Ecdysozoa</taxon>
        <taxon>Arthropoda</taxon>
        <taxon>Hexapoda</taxon>
        <taxon>Insecta</taxon>
        <taxon>Pterygota</taxon>
        <taxon>Neoptera</taxon>
        <taxon>Endopterygota</taxon>
        <taxon>Hymenoptera</taxon>
        <taxon>Apocrita</taxon>
        <taxon>Aculeata</taxon>
        <taxon>Formicoidea</taxon>
        <taxon>Formicidae</taxon>
        <taxon>Myrmicinae</taxon>
        <taxon>Atta</taxon>
    </lineage>
</organism>
<sequence>MSTMCASDQHYPAINRVTSSGSSPSFYVSLYICLIDPSVIRRDGFPVRKARRWARRPRESFEALVKN</sequence>
<reference evidence="1 2" key="1">
    <citation type="submission" date="2015-09" db="EMBL/GenBank/DDBJ databases">
        <title>Atta colombica WGS genome.</title>
        <authorList>
            <person name="Nygaard S."/>
            <person name="Hu H."/>
            <person name="Boomsma J."/>
            <person name="Zhang G."/>
        </authorList>
    </citation>
    <scope>NUCLEOTIDE SEQUENCE [LARGE SCALE GENOMIC DNA]</scope>
    <source>
        <strain evidence="1">Treedump-2</strain>
        <tissue evidence="1">Whole body</tissue>
    </source>
</reference>
<name>A0A195BUX9_9HYME</name>